<dbReference type="GO" id="GO:0000155">
    <property type="term" value="F:phosphorelay sensor kinase activity"/>
    <property type="evidence" value="ECO:0007669"/>
    <property type="project" value="InterPro"/>
</dbReference>
<dbReference type="RefSeq" id="WP_133555480.1">
    <property type="nucleotide sequence ID" value="NZ_SNWM01000002.1"/>
</dbReference>
<dbReference type="AlphaFoldDB" id="A0A4R6IMP2"/>
<feature type="transmembrane region" description="Helical" evidence="1">
    <location>
        <begin position="108"/>
        <end position="132"/>
    </location>
</feature>
<dbReference type="OrthoDB" id="9809908at2"/>
<sequence length="345" mass="39497">MTKEKSWFWPVQILIWLIVGLLNYLVQHFNGSFPLGIQIINLVGMSCGGLLVTTIYRFYLKKIRFNYSLRVGKFIGFVLGHAGIQSVCWMGFIMLISLPFVGEYHIRIIYLPFNIVPLLTLVLVWDLGYLTYHIIKNAHLREVEKWKMDAEVQKAQLGSLKAQINPHFMFNTLNNIRSLILEDPQLAREMLTRFSELFRYTLQHSDDRETTVAEELIILRQYLDLVKMQYEEKLQYSIDAGPEVSMRKIPPMVLQLLAENAVKHGIAQSADGGIVAVSVHADADMLQIVVKNTGSLQIARQLEHGLGIGLNNISERLRLLYGNQAKLTIHEEHPFVIVEILILNS</sequence>
<keyword evidence="3" id="KW-0418">Kinase</keyword>
<protein>
    <submittedName>
        <fullName evidence="3">Histidine kinase</fullName>
    </submittedName>
</protein>
<evidence type="ECO:0000313" key="4">
    <source>
        <dbReference type="Proteomes" id="UP000295499"/>
    </source>
</evidence>
<keyword evidence="4" id="KW-1185">Reference proteome</keyword>
<proteinExistence type="predicted"/>
<keyword evidence="1" id="KW-1133">Transmembrane helix</keyword>
<dbReference type="InterPro" id="IPR036890">
    <property type="entry name" value="HATPase_C_sf"/>
</dbReference>
<dbReference type="SUPFAM" id="SSF55874">
    <property type="entry name" value="ATPase domain of HSP90 chaperone/DNA topoisomerase II/histidine kinase"/>
    <property type="match status" value="1"/>
</dbReference>
<feature type="transmembrane region" description="Helical" evidence="1">
    <location>
        <begin position="7"/>
        <end position="26"/>
    </location>
</feature>
<gene>
    <name evidence="3" type="ORF">CLV32_2352</name>
</gene>
<keyword evidence="1" id="KW-0812">Transmembrane</keyword>
<feature type="transmembrane region" description="Helical" evidence="1">
    <location>
        <begin position="38"/>
        <end position="59"/>
    </location>
</feature>
<dbReference type="Proteomes" id="UP000295499">
    <property type="component" value="Unassembled WGS sequence"/>
</dbReference>
<evidence type="ECO:0000256" key="1">
    <source>
        <dbReference type="SAM" id="Phobius"/>
    </source>
</evidence>
<dbReference type="InterPro" id="IPR010559">
    <property type="entry name" value="Sig_transdc_His_kin_internal"/>
</dbReference>
<evidence type="ECO:0000313" key="3">
    <source>
        <dbReference type="EMBL" id="TDO23361.1"/>
    </source>
</evidence>
<comment type="caution">
    <text evidence="3">The sequence shown here is derived from an EMBL/GenBank/DDBJ whole genome shotgun (WGS) entry which is preliminary data.</text>
</comment>
<feature type="transmembrane region" description="Helical" evidence="1">
    <location>
        <begin position="71"/>
        <end position="96"/>
    </location>
</feature>
<accession>A0A4R6IMP2</accession>
<dbReference type="Pfam" id="PF06580">
    <property type="entry name" value="His_kinase"/>
    <property type="match status" value="1"/>
</dbReference>
<dbReference type="PANTHER" id="PTHR34220:SF7">
    <property type="entry name" value="SENSOR HISTIDINE KINASE YPDA"/>
    <property type="match status" value="1"/>
</dbReference>
<reference evidence="3 4" key="1">
    <citation type="submission" date="2019-03" db="EMBL/GenBank/DDBJ databases">
        <title>Genomic Encyclopedia of Archaeal and Bacterial Type Strains, Phase II (KMG-II): from individual species to whole genera.</title>
        <authorList>
            <person name="Goeker M."/>
        </authorList>
    </citation>
    <scope>NUCLEOTIDE SEQUENCE [LARGE SCALE GENOMIC DNA]</scope>
    <source>
        <strain evidence="3 4">DSM 19034</strain>
    </source>
</reference>
<dbReference type="EMBL" id="SNWM01000002">
    <property type="protein sequence ID" value="TDO23361.1"/>
    <property type="molecule type" value="Genomic_DNA"/>
</dbReference>
<name>A0A4R6IMP2_9SPHI</name>
<feature type="domain" description="Signal transduction histidine kinase internal region" evidence="2">
    <location>
        <begin position="155"/>
        <end position="234"/>
    </location>
</feature>
<keyword evidence="3" id="KW-0808">Transferase</keyword>
<dbReference type="Gene3D" id="3.30.565.10">
    <property type="entry name" value="Histidine kinase-like ATPase, C-terminal domain"/>
    <property type="match status" value="1"/>
</dbReference>
<dbReference type="GO" id="GO:0016020">
    <property type="term" value="C:membrane"/>
    <property type="evidence" value="ECO:0007669"/>
    <property type="project" value="InterPro"/>
</dbReference>
<evidence type="ECO:0000259" key="2">
    <source>
        <dbReference type="Pfam" id="PF06580"/>
    </source>
</evidence>
<organism evidence="3 4">
    <name type="scientific">Pedobacter duraquae</name>
    <dbReference type="NCBI Taxonomy" id="425511"/>
    <lineage>
        <taxon>Bacteria</taxon>
        <taxon>Pseudomonadati</taxon>
        <taxon>Bacteroidota</taxon>
        <taxon>Sphingobacteriia</taxon>
        <taxon>Sphingobacteriales</taxon>
        <taxon>Sphingobacteriaceae</taxon>
        <taxon>Pedobacter</taxon>
    </lineage>
</organism>
<dbReference type="InterPro" id="IPR050640">
    <property type="entry name" value="Bact_2-comp_sensor_kinase"/>
</dbReference>
<keyword evidence="1" id="KW-0472">Membrane</keyword>
<dbReference type="PANTHER" id="PTHR34220">
    <property type="entry name" value="SENSOR HISTIDINE KINASE YPDA"/>
    <property type="match status" value="1"/>
</dbReference>